<keyword evidence="2" id="KW-1185">Reference proteome</keyword>
<dbReference type="Proteomes" id="UP000627292">
    <property type="component" value="Unassembled WGS sequence"/>
</dbReference>
<dbReference type="PANTHER" id="PTHR38009:SF1">
    <property type="entry name" value="CONSERVED HYPOTHETICAL PHAGE TAIL PROTEIN"/>
    <property type="match status" value="1"/>
</dbReference>
<organism evidence="1 2">
    <name type="scientific">Filimonas zeae</name>
    <dbReference type="NCBI Taxonomy" id="1737353"/>
    <lineage>
        <taxon>Bacteria</taxon>
        <taxon>Pseudomonadati</taxon>
        <taxon>Bacteroidota</taxon>
        <taxon>Chitinophagia</taxon>
        <taxon>Chitinophagales</taxon>
        <taxon>Chitinophagaceae</taxon>
        <taxon>Filimonas</taxon>
    </lineage>
</organism>
<evidence type="ECO:0000313" key="2">
    <source>
        <dbReference type="Proteomes" id="UP000627292"/>
    </source>
</evidence>
<reference evidence="1" key="2">
    <citation type="submission" date="2020-09" db="EMBL/GenBank/DDBJ databases">
        <authorList>
            <person name="Sun Q."/>
            <person name="Zhou Y."/>
        </authorList>
    </citation>
    <scope>NUCLEOTIDE SEQUENCE</scope>
    <source>
        <strain evidence="1">CGMCC 1.15290</strain>
    </source>
</reference>
<protein>
    <submittedName>
        <fullName evidence="1">Phage tail protein</fullName>
    </submittedName>
</protein>
<dbReference type="GO" id="GO:0005198">
    <property type="term" value="F:structural molecule activity"/>
    <property type="evidence" value="ECO:0007669"/>
    <property type="project" value="InterPro"/>
</dbReference>
<dbReference type="InterPro" id="IPR011747">
    <property type="entry name" value="CHP02241"/>
</dbReference>
<dbReference type="InterPro" id="IPR010667">
    <property type="entry name" value="Phage_T4_Gp19"/>
</dbReference>
<dbReference type="NCBIfam" id="TIGR02241">
    <property type="entry name" value="conserved hypothetical phage tail region protein"/>
    <property type="match status" value="1"/>
</dbReference>
<comment type="caution">
    <text evidence="1">The sequence shown here is derived from an EMBL/GenBank/DDBJ whole genome shotgun (WGS) entry which is preliminary data.</text>
</comment>
<sequence>MAVSFPYGMPRAFMFNVTVGDFAGEGECSFQDVSGLNVTLGTEEVKEGGVNNFTYKLPGRAKYDNLVLKRGLITGSPIITWVNDAVSNFVFRPKLVKVQLIDPEQTPIITWSLYNAYPVSIKMSELKAMDNALAIETLELAYNFFRRTN</sequence>
<name>A0A917IZY4_9BACT</name>
<dbReference type="Pfam" id="PF06841">
    <property type="entry name" value="Phage_T4_gp19"/>
    <property type="match status" value="1"/>
</dbReference>
<dbReference type="EMBL" id="BMIB01000003">
    <property type="protein sequence ID" value="GGH69125.1"/>
    <property type="molecule type" value="Genomic_DNA"/>
</dbReference>
<dbReference type="PANTHER" id="PTHR38009">
    <property type="entry name" value="CONSERVED HYPOTHETICAL PHAGE TAIL PROTEIN"/>
    <property type="match status" value="1"/>
</dbReference>
<proteinExistence type="predicted"/>
<accession>A0A917IZY4</accession>
<dbReference type="AlphaFoldDB" id="A0A917IZY4"/>
<dbReference type="RefSeq" id="WP_188952895.1">
    <property type="nucleotide sequence ID" value="NZ_BMIB01000003.1"/>
</dbReference>
<evidence type="ECO:0000313" key="1">
    <source>
        <dbReference type="EMBL" id="GGH69125.1"/>
    </source>
</evidence>
<reference evidence="1" key="1">
    <citation type="journal article" date="2014" name="Int. J. Syst. Evol. Microbiol.">
        <title>Complete genome sequence of Corynebacterium casei LMG S-19264T (=DSM 44701T), isolated from a smear-ripened cheese.</title>
        <authorList>
            <consortium name="US DOE Joint Genome Institute (JGI-PGF)"/>
            <person name="Walter F."/>
            <person name="Albersmeier A."/>
            <person name="Kalinowski J."/>
            <person name="Ruckert C."/>
        </authorList>
    </citation>
    <scope>NUCLEOTIDE SEQUENCE</scope>
    <source>
        <strain evidence="1">CGMCC 1.15290</strain>
    </source>
</reference>
<gene>
    <name evidence="1" type="ORF">GCM10011379_26130</name>
</gene>